<dbReference type="InterPro" id="IPR005119">
    <property type="entry name" value="LysR_subst-bd"/>
</dbReference>
<reference evidence="6 7" key="1">
    <citation type="submission" date="2024-05" db="EMBL/GenBank/DDBJ databases">
        <title>Achromobacter denitrificans. BP1, complete genome.</title>
        <authorList>
            <person name="Zhang B."/>
        </authorList>
    </citation>
    <scope>NUCLEOTIDE SEQUENCE [LARGE SCALE GENOMIC DNA]</scope>
    <source>
        <strain evidence="6 7">BP1</strain>
    </source>
</reference>
<keyword evidence="7" id="KW-1185">Reference proteome</keyword>
<evidence type="ECO:0000256" key="1">
    <source>
        <dbReference type="ARBA" id="ARBA00009437"/>
    </source>
</evidence>
<organism evidence="6 7">
    <name type="scientific">Achromobacter denitrificans</name>
    <name type="common">Alcaligenes denitrificans</name>
    <dbReference type="NCBI Taxonomy" id="32002"/>
    <lineage>
        <taxon>Bacteria</taxon>
        <taxon>Pseudomonadati</taxon>
        <taxon>Pseudomonadota</taxon>
        <taxon>Betaproteobacteria</taxon>
        <taxon>Burkholderiales</taxon>
        <taxon>Alcaligenaceae</taxon>
        <taxon>Achromobacter</taxon>
    </lineage>
</organism>
<dbReference type="InterPro" id="IPR036390">
    <property type="entry name" value="WH_DNA-bd_sf"/>
</dbReference>
<evidence type="ECO:0000313" key="7">
    <source>
        <dbReference type="Proteomes" id="UP001446337"/>
    </source>
</evidence>
<dbReference type="PROSITE" id="PS50931">
    <property type="entry name" value="HTH_LYSR"/>
    <property type="match status" value="1"/>
</dbReference>
<proteinExistence type="inferred from homology"/>
<dbReference type="EMBL" id="CP154792">
    <property type="protein sequence ID" value="XAN13384.1"/>
    <property type="molecule type" value="Genomic_DNA"/>
</dbReference>
<comment type="similarity">
    <text evidence="1">Belongs to the LysR transcriptional regulatory family.</text>
</comment>
<dbReference type="SUPFAM" id="SSF53850">
    <property type="entry name" value="Periplasmic binding protein-like II"/>
    <property type="match status" value="1"/>
</dbReference>
<sequence>MPVLNIHELDLNLLVAFDAMMRERNVTRAGERVGLSQPAMSHALIRLRKLLGDSLFVRTRSGMEPTPLALELAESVREGLEVLQQGLHGAKPFDPLVAKRAFQIVMSDMGIVVYLPTIMVALKECAPNIDIRVLQPGRDQHQEAFESGDADLAIGVLPVLRTGFYQQRLFSDSYICIVRGDHPRIGTTLTVEQYAAESHIMIEPVGSRYSESLSPAATALTLIERQLAEHGLQRRIALRVPHFTVVPAIVRQTDFIATVPRQVMQTAESVRNLKMLPVPLELPNFTVRQFWHQRNHRDSASRWLRGLVSELFSDKSDSNGQ</sequence>
<keyword evidence="3" id="KW-0238">DNA-binding</keyword>
<evidence type="ECO:0000259" key="5">
    <source>
        <dbReference type="PROSITE" id="PS50931"/>
    </source>
</evidence>
<dbReference type="PANTHER" id="PTHR30118">
    <property type="entry name" value="HTH-TYPE TRANSCRIPTIONAL REGULATOR LEUO-RELATED"/>
    <property type="match status" value="1"/>
</dbReference>
<evidence type="ECO:0000256" key="4">
    <source>
        <dbReference type="ARBA" id="ARBA00023163"/>
    </source>
</evidence>
<evidence type="ECO:0000256" key="2">
    <source>
        <dbReference type="ARBA" id="ARBA00023015"/>
    </source>
</evidence>
<dbReference type="InterPro" id="IPR000847">
    <property type="entry name" value="LysR_HTH_N"/>
</dbReference>
<name>A0ABZ3FVB3_ACHDE</name>
<dbReference type="Pfam" id="PF00126">
    <property type="entry name" value="HTH_1"/>
    <property type="match status" value="1"/>
</dbReference>
<dbReference type="PRINTS" id="PR00039">
    <property type="entry name" value="HTHLYSR"/>
</dbReference>
<dbReference type="InterPro" id="IPR036388">
    <property type="entry name" value="WH-like_DNA-bd_sf"/>
</dbReference>
<dbReference type="PANTHER" id="PTHR30118:SF15">
    <property type="entry name" value="TRANSCRIPTIONAL REGULATORY PROTEIN"/>
    <property type="match status" value="1"/>
</dbReference>
<protein>
    <submittedName>
        <fullName evidence="6">LysR family transcriptional regulator</fullName>
    </submittedName>
</protein>
<dbReference type="Pfam" id="PF03466">
    <property type="entry name" value="LysR_substrate"/>
    <property type="match status" value="1"/>
</dbReference>
<dbReference type="RefSeq" id="WP_123786994.1">
    <property type="nucleotide sequence ID" value="NZ_CP154792.1"/>
</dbReference>
<evidence type="ECO:0000256" key="3">
    <source>
        <dbReference type="ARBA" id="ARBA00023125"/>
    </source>
</evidence>
<dbReference type="Gene3D" id="1.10.10.10">
    <property type="entry name" value="Winged helix-like DNA-binding domain superfamily/Winged helix DNA-binding domain"/>
    <property type="match status" value="1"/>
</dbReference>
<accession>A0ABZ3FVB3</accession>
<dbReference type="Proteomes" id="UP001446337">
    <property type="component" value="Chromosome"/>
</dbReference>
<dbReference type="InterPro" id="IPR050389">
    <property type="entry name" value="LysR-type_TF"/>
</dbReference>
<dbReference type="SUPFAM" id="SSF46785">
    <property type="entry name" value="Winged helix' DNA-binding domain"/>
    <property type="match status" value="1"/>
</dbReference>
<dbReference type="CDD" id="cd08459">
    <property type="entry name" value="PBP2_DntR_NahR_LinR_like"/>
    <property type="match status" value="1"/>
</dbReference>
<gene>
    <name evidence="6" type="ORF">AAIK43_18410</name>
</gene>
<feature type="domain" description="HTH lysR-type" evidence="5">
    <location>
        <begin position="9"/>
        <end position="66"/>
    </location>
</feature>
<keyword evidence="4" id="KW-0804">Transcription</keyword>
<evidence type="ECO:0000313" key="6">
    <source>
        <dbReference type="EMBL" id="XAN13384.1"/>
    </source>
</evidence>
<dbReference type="Gene3D" id="3.40.190.10">
    <property type="entry name" value="Periplasmic binding protein-like II"/>
    <property type="match status" value="2"/>
</dbReference>
<keyword evidence="2" id="KW-0805">Transcription regulation</keyword>